<name>A0A1F7HDS2_9BACT</name>
<dbReference type="GO" id="GO:0005524">
    <property type="term" value="F:ATP binding"/>
    <property type="evidence" value="ECO:0007669"/>
    <property type="project" value="InterPro"/>
</dbReference>
<dbReference type="PANTHER" id="PTHR43493:SF5">
    <property type="entry name" value="DNA GYRASE SUBUNIT A, CHLOROPLASTIC_MITOCHONDRIAL"/>
    <property type="match status" value="1"/>
</dbReference>
<dbReference type="Gene3D" id="2.120.10.90">
    <property type="entry name" value="DNA gyrase/topoisomerase IV, subunit A, C-terminal"/>
    <property type="match status" value="1"/>
</dbReference>
<organism evidence="1 2">
    <name type="scientific">Candidatus Roizmanbacteria bacterium RIFCSPHIGHO2_02_FULL_40_9</name>
    <dbReference type="NCBI Taxonomy" id="1802042"/>
    <lineage>
        <taxon>Bacteria</taxon>
        <taxon>Candidatus Roizmaniibacteriota</taxon>
    </lineage>
</organism>
<dbReference type="EMBL" id="MFZS01000011">
    <property type="protein sequence ID" value="OGK29223.1"/>
    <property type="molecule type" value="Genomic_DNA"/>
</dbReference>
<dbReference type="InterPro" id="IPR050220">
    <property type="entry name" value="Type_II_DNA_Topoisomerases"/>
</dbReference>
<dbReference type="InterPro" id="IPR006691">
    <property type="entry name" value="GyrA/parC_rep"/>
</dbReference>
<dbReference type="InterPro" id="IPR035516">
    <property type="entry name" value="Gyrase/topoIV_suA_C"/>
</dbReference>
<comment type="caution">
    <text evidence="1">The sequence shown here is derived from an EMBL/GenBank/DDBJ whole genome shotgun (WGS) entry which is preliminary data.</text>
</comment>
<protein>
    <recommendedName>
        <fullName evidence="3">DNA gyrase subunit A</fullName>
    </recommendedName>
</protein>
<reference evidence="1 2" key="1">
    <citation type="journal article" date="2016" name="Nat. Commun.">
        <title>Thousands of microbial genomes shed light on interconnected biogeochemical processes in an aquifer system.</title>
        <authorList>
            <person name="Anantharaman K."/>
            <person name="Brown C.T."/>
            <person name="Hug L.A."/>
            <person name="Sharon I."/>
            <person name="Castelle C.J."/>
            <person name="Probst A.J."/>
            <person name="Thomas B.C."/>
            <person name="Singh A."/>
            <person name="Wilkins M.J."/>
            <person name="Karaoz U."/>
            <person name="Brodie E.L."/>
            <person name="Williams K.H."/>
            <person name="Hubbard S.S."/>
            <person name="Banfield J.F."/>
        </authorList>
    </citation>
    <scope>NUCLEOTIDE SEQUENCE [LARGE SCALE GENOMIC DNA]</scope>
</reference>
<dbReference type="AlphaFoldDB" id="A0A1F7HDS2"/>
<sequence>MGTIKKTQLSQFLSIRSSGIIAINLDKNDELLWTKMTNNKMNIILATQMGQAITFKETDVRPTGRSSQGVIGIRMGKDDVVSSMDVFDPSDKDKTLLVLSENGIGKKTKITQFPVQKRGGKGVKIANIDSRTGPIAFSSIVESDKDTLVITSRKGNVVKIPLKDIPKLSRTAKGVILMRFNKNEDAVVSATFL</sequence>
<dbReference type="Pfam" id="PF03989">
    <property type="entry name" value="DNA_gyraseA_C"/>
    <property type="match status" value="4"/>
</dbReference>
<dbReference type="GO" id="GO:0003677">
    <property type="term" value="F:DNA binding"/>
    <property type="evidence" value="ECO:0007669"/>
    <property type="project" value="InterPro"/>
</dbReference>
<dbReference type="SUPFAM" id="SSF101904">
    <property type="entry name" value="GyrA/ParC C-terminal domain-like"/>
    <property type="match status" value="1"/>
</dbReference>
<evidence type="ECO:0008006" key="3">
    <source>
        <dbReference type="Google" id="ProtNLM"/>
    </source>
</evidence>
<dbReference type="GO" id="GO:0006265">
    <property type="term" value="P:DNA topological change"/>
    <property type="evidence" value="ECO:0007669"/>
    <property type="project" value="InterPro"/>
</dbReference>
<dbReference type="GO" id="GO:0009330">
    <property type="term" value="C:DNA topoisomerase type II (double strand cut, ATP-hydrolyzing) complex"/>
    <property type="evidence" value="ECO:0007669"/>
    <property type="project" value="TreeGrafter"/>
</dbReference>
<dbReference type="GO" id="GO:0003918">
    <property type="term" value="F:DNA topoisomerase type II (double strand cut, ATP-hydrolyzing) activity"/>
    <property type="evidence" value="ECO:0007669"/>
    <property type="project" value="TreeGrafter"/>
</dbReference>
<gene>
    <name evidence="1" type="ORF">A3D06_01135</name>
</gene>
<proteinExistence type="predicted"/>
<dbReference type="Proteomes" id="UP000177027">
    <property type="component" value="Unassembled WGS sequence"/>
</dbReference>
<evidence type="ECO:0000313" key="1">
    <source>
        <dbReference type="EMBL" id="OGK29223.1"/>
    </source>
</evidence>
<dbReference type="PANTHER" id="PTHR43493">
    <property type="entry name" value="DNA GYRASE/TOPOISOMERASE SUBUNIT A"/>
    <property type="match status" value="1"/>
</dbReference>
<accession>A0A1F7HDS2</accession>
<evidence type="ECO:0000313" key="2">
    <source>
        <dbReference type="Proteomes" id="UP000177027"/>
    </source>
</evidence>